<proteinExistence type="inferred from homology"/>
<organism evidence="6 7">
    <name type="scientific">Pogona vitticeps</name>
    <name type="common">central bearded dragon</name>
    <dbReference type="NCBI Taxonomy" id="103695"/>
    <lineage>
        <taxon>Eukaryota</taxon>
        <taxon>Metazoa</taxon>
        <taxon>Chordata</taxon>
        <taxon>Craniata</taxon>
        <taxon>Vertebrata</taxon>
        <taxon>Euteleostomi</taxon>
        <taxon>Lepidosauria</taxon>
        <taxon>Squamata</taxon>
        <taxon>Bifurcata</taxon>
        <taxon>Unidentata</taxon>
        <taxon>Episquamata</taxon>
        <taxon>Toxicofera</taxon>
        <taxon>Iguania</taxon>
        <taxon>Acrodonta</taxon>
        <taxon>Agamidae</taxon>
        <taxon>Amphibolurinae</taxon>
        <taxon>Pogona</taxon>
    </lineage>
</organism>
<dbReference type="AlphaFoldDB" id="A0A6J0USJ8"/>
<dbReference type="InterPro" id="IPR009003">
    <property type="entry name" value="Peptidase_S1_PA"/>
</dbReference>
<feature type="domain" description="Peptidase S1" evidence="5">
    <location>
        <begin position="51"/>
        <end position="293"/>
    </location>
</feature>
<dbReference type="InterPro" id="IPR033116">
    <property type="entry name" value="TRYPSIN_SER"/>
</dbReference>
<evidence type="ECO:0000259" key="5">
    <source>
        <dbReference type="PROSITE" id="PS50240"/>
    </source>
</evidence>
<dbReference type="RefSeq" id="XP_020662953.2">
    <property type="nucleotide sequence ID" value="XM_020807294.2"/>
</dbReference>
<dbReference type="InterPro" id="IPR043504">
    <property type="entry name" value="Peptidase_S1_PA_chymotrypsin"/>
</dbReference>
<dbReference type="InterPro" id="IPR001314">
    <property type="entry name" value="Peptidase_S1A"/>
</dbReference>
<protein>
    <submittedName>
        <fullName evidence="7">Prostasin isoform X1</fullName>
    </submittedName>
</protein>
<keyword evidence="3" id="KW-0720">Serine protease</keyword>
<dbReference type="PROSITE" id="PS51257">
    <property type="entry name" value="PROKAR_LIPOPROTEIN"/>
    <property type="match status" value="1"/>
</dbReference>
<dbReference type="GO" id="GO:0035821">
    <property type="term" value="P:modulation of process of another organism"/>
    <property type="evidence" value="ECO:0007669"/>
    <property type="project" value="UniProtKB-ARBA"/>
</dbReference>
<dbReference type="GeneID" id="110086396"/>
<feature type="signal peptide" evidence="4">
    <location>
        <begin position="1"/>
        <end position="21"/>
    </location>
</feature>
<dbReference type="PANTHER" id="PTHR24253">
    <property type="entry name" value="TRANSMEMBRANE PROTEASE SERINE"/>
    <property type="match status" value="1"/>
</dbReference>
<keyword evidence="3" id="KW-0645">Protease</keyword>
<dbReference type="Gene3D" id="2.40.10.10">
    <property type="entry name" value="Trypsin-like serine proteases"/>
    <property type="match status" value="2"/>
</dbReference>
<keyword evidence="3" id="KW-0378">Hydrolase</keyword>
<dbReference type="Pfam" id="PF00089">
    <property type="entry name" value="Trypsin"/>
    <property type="match status" value="1"/>
</dbReference>
<dbReference type="OrthoDB" id="93664at2759"/>
<dbReference type="CDD" id="cd00190">
    <property type="entry name" value="Tryp_SPc"/>
    <property type="match status" value="1"/>
</dbReference>
<dbReference type="InParanoid" id="A0A6J0USJ8"/>
<keyword evidence="6" id="KW-1185">Reference proteome</keyword>
<feature type="chain" id="PRO_5047511838" evidence="4">
    <location>
        <begin position="22"/>
        <end position="371"/>
    </location>
</feature>
<evidence type="ECO:0000256" key="3">
    <source>
        <dbReference type="RuleBase" id="RU363034"/>
    </source>
</evidence>
<evidence type="ECO:0000313" key="7">
    <source>
        <dbReference type="RefSeq" id="XP_020662953.2"/>
    </source>
</evidence>
<dbReference type="PANTHER" id="PTHR24253:SF169">
    <property type="entry name" value="PROSTASIN"/>
    <property type="match status" value="1"/>
</dbReference>
<dbReference type="GO" id="GO:0005576">
    <property type="term" value="C:extracellular region"/>
    <property type="evidence" value="ECO:0007669"/>
    <property type="project" value="UniProtKB-ARBA"/>
</dbReference>
<evidence type="ECO:0000256" key="4">
    <source>
        <dbReference type="SAM" id="SignalP"/>
    </source>
</evidence>
<dbReference type="InterPro" id="IPR018114">
    <property type="entry name" value="TRYPSIN_HIS"/>
</dbReference>
<evidence type="ECO:0000256" key="2">
    <source>
        <dbReference type="ARBA" id="ARBA00023157"/>
    </source>
</evidence>
<sequence>MGRWLALRSFGLALGLMFASGAFLSCSHCAVVGEASTRETVLCGVPSMGRIVGGTDAQSGQWPWQVNLNFDGHHVCGGTLITPQWLVTAAHCFPPVNPIDRYEVTLGAFQLKNPTPDIVVKQVVQVIKHPEFTDDEGSKGDIALVKLKESVPYTRTIRPVCVPASSVSFPKGMKCTVTGWGNVLTSTSLPSPMTLQQLEVPIIGMDTCKCLYNRNPDPEDPHVLHDDMLCAGFAEGKKDACQGDSGGPLSCRVGNAWVLAGVVSWGDACGAPNRPGVYIRTSAYSDWIKENIPEVELSEVKPNVEPVSEEGMCSNTTTSRPGLYDGIQPSPGWNRPIVPSKFPPENGAPSACMASLPLLLLVLLQSLYYLL</sequence>
<dbReference type="SMART" id="SM00020">
    <property type="entry name" value="Tryp_SPc"/>
    <property type="match status" value="1"/>
</dbReference>
<dbReference type="PRINTS" id="PR00722">
    <property type="entry name" value="CHYMOTRYPSIN"/>
</dbReference>
<evidence type="ECO:0000313" key="6">
    <source>
        <dbReference type="Proteomes" id="UP001652642"/>
    </source>
</evidence>
<dbReference type="PROSITE" id="PS50240">
    <property type="entry name" value="TRYPSIN_DOM"/>
    <property type="match status" value="1"/>
</dbReference>
<dbReference type="KEGG" id="pvt:110086396"/>
<accession>A0A6J0USJ8</accession>
<dbReference type="Proteomes" id="UP001652642">
    <property type="component" value="Chromosome 6"/>
</dbReference>
<reference evidence="7" key="1">
    <citation type="submission" date="2025-08" db="UniProtKB">
        <authorList>
            <consortium name="RefSeq"/>
        </authorList>
    </citation>
    <scope>IDENTIFICATION</scope>
</reference>
<evidence type="ECO:0000256" key="1">
    <source>
        <dbReference type="ARBA" id="ARBA00009228"/>
    </source>
</evidence>
<dbReference type="GO" id="GO:0006508">
    <property type="term" value="P:proteolysis"/>
    <property type="evidence" value="ECO:0007669"/>
    <property type="project" value="UniProtKB-KW"/>
</dbReference>
<gene>
    <name evidence="7" type="primary">LOC110086396</name>
</gene>
<dbReference type="PROSITE" id="PS00135">
    <property type="entry name" value="TRYPSIN_SER"/>
    <property type="match status" value="1"/>
</dbReference>
<keyword evidence="2" id="KW-1015">Disulfide bond</keyword>
<name>A0A6J0USJ8_9SAUR</name>
<dbReference type="GO" id="GO:0004252">
    <property type="term" value="F:serine-type endopeptidase activity"/>
    <property type="evidence" value="ECO:0007669"/>
    <property type="project" value="InterPro"/>
</dbReference>
<comment type="similarity">
    <text evidence="1">Belongs to the peptidase S1 family. Snake venom subfamily.</text>
</comment>
<dbReference type="SUPFAM" id="SSF50494">
    <property type="entry name" value="Trypsin-like serine proteases"/>
    <property type="match status" value="1"/>
</dbReference>
<dbReference type="PROSITE" id="PS00134">
    <property type="entry name" value="TRYPSIN_HIS"/>
    <property type="match status" value="1"/>
</dbReference>
<keyword evidence="4" id="KW-0732">Signal</keyword>
<dbReference type="InterPro" id="IPR001254">
    <property type="entry name" value="Trypsin_dom"/>
</dbReference>